<name>A0AAV9NBA8_9EURO</name>
<dbReference type="PROSITE" id="PS00108">
    <property type="entry name" value="PROTEIN_KINASE_ST"/>
    <property type="match status" value="1"/>
</dbReference>
<evidence type="ECO:0000259" key="1">
    <source>
        <dbReference type="Pfam" id="PF01636"/>
    </source>
</evidence>
<dbReference type="PANTHER" id="PTHR47829">
    <property type="entry name" value="HYDROLASE, PUTATIVE (AFU_ORTHOLOGUE AFUA_1G12880)-RELATED"/>
    <property type="match status" value="1"/>
</dbReference>
<evidence type="ECO:0000313" key="3">
    <source>
        <dbReference type="Proteomes" id="UP001358417"/>
    </source>
</evidence>
<dbReference type="Proteomes" id="UP001358417">
    <property type="component" value="Unassembled WGS sequence"/>
</dbReference>
<dbReference type="Pfam" id="PF01636">
    <property type="entry name" value="APH"/>
    <property type="match status" value="1"/>
</dbReference>
<organism evidence="2 3">
    <name type="scientific">Exophiala bonariae</name>
    <dbReference type="NCBI Taxonomy" id="1690606"/>
    <lineage>
        <taxon>Eukaryota</taxon>
        <taxon>Fungi</taxon>
        <taxon>Dikarya</taxon>
        <taxon>Ascomycota</taxon>
        <taxon>Pezizomycotina</taxon>
        <taxon>Eurotiomycetes</taxon>
        <taxon>Chaetothyriomycetidae</taxon>
        <taxon>Chaetothyriales</taxon>
        <taxon>Herpotrichiellaceae</taxon>
        <taxon>Exophiala</taxon>
    </lineage>
</organism>
<dbReference type="EMBL" id="JAVRRD010000015">
    <property type="protein sequence ID" value="KAK5051349.1"/>
    <property type="molecule type" value="Genomic_DNA"/>
</dbReference>
<dbReference type="AlphaFoldDB" id="A0AAV9NBA8"/>
<keyword evidence="3" id="KW-1185">Reference proteome</keyword>
<comment type="caution">
    <text evidence="2">The sequence shown here is derived from an EMBL/GenBank/DDBJ whole genome shotgun (WGS) entry which is preliminary data.</text>
</comment>
<dbReference type="InterPro" id="IPR041726">
    <property type="entry name" value="ACAD10_11_N"/>
</dbReference>
<dbReference type="InterPro" id="IPR052898">
    <property type="entry name" value="ACAD10-like"/>
</dbReference>
<dbReference type="InterPro" id="IPR011009">
    <property type="entry name" value="Kinase-like_dom_sf"/>
</dbReference>
<dbReference type="CDD" id="cd05154">
    <property type="entry name" value="ACAD10_11_N-like"/>
    <property type="match status" value="1"/>
</dbReference>
<sequence length="235" mass="27101">MKQPIDEESLHLYLEQHVPDVQVPVEVQQFGFGNSNPTYKLTDRRRHHFVLRKKPPGKLLTTAAHRIDREYRVIRALNGTDIPVPRVYCLCEDENVIGTPFYIMEFLDGRIFQDAHIPGVLSWERNAMWKEAVQTLARLHWVDPMAVGLSSFGKSHGFYTRQRRTLESLDNSYSKVVDIESKEPVGRTPGMDEMLAYFGDDQHQPQDCASIIHGDYKIDNLVFHKTKPEVIGILE</sequence>
<gene>
    <name evidence="2" type="ORF">LTR84_003001</name>
</gene>
<accession>A0AAV9NBA8</accession>
<feature type="domain" description="Aminoglycoside phosphotransferase" evidence="1">
    <location>
        <begin position="27"/>
        <end position="234"/>
    </location>
</feature>
<dbReference type="InterPro" id="IPR002575">
    <property type="entry name" value="Aminoglycoside_PTrfase"/>
</dbReference>
<dbReference type="Gene3D" id="3.90.1200.10">
    <property type="match status" value="1"/>
</dbReference>
<dbReference type="GeneID" id="89971195"/>
<dbReference type="GO" id="GO:0004672">
    <property type="term" value="F:protein kinase activity"/>
    <property type="evidence" value="ECO:0007669"/>
    <property type="project" value="InterPro"/>
</dbReference>
<dbReference type="RefSeq" id="XP_064705576.1">
    <property type="nucleotide sequence ID" value="XM_064846596.1"/>
</dbReference>
<proteinExistence type="predicted"/>
<dbReference type="Gene3D" id="3.30.200.20">
    <property type="entry name" value="Phosphorylase Kinase, domain 1"/>
    <property type="match status" value="1"/>
</dbReference>
<dbReference type="InterPro" id="IPR008271">
    <property type="entry name" value="Ser/Thr_kinase_AS"/>
</dbReference>
<evidence type="ECO:0000313" key="2">
    <source>
        <dbReference type="EMBL" id="KAK5051349.1"/>
    </source>
</evidence>
<reference evidence="2 3" key="1">
    <citation type="submission" date="2023-08" db="EMBL/GenBank/DDBJ databases">
        <title>Black Yeasts Isolated from many extreme environments.</title>
        <authorList>
            <person name="Coleine C."/>
            <person name="Stajich J.E."/>
            <person name="Selbmann L."/>
        </authorList>
    </citation>
    <scope>NUCLEOTIDE SEQUENCE [LARGE SCALE GENOMIC DNA]</scope>
    <source>
        <strain evidence="2 3">CCFEE 5792</strain>
    </source>
</reference>
<dbReference type="SUPFAM" id="SSF56112">
    <property type="entry name" value="Protein kinase-like (PK-like)"/>
    <property type="match status" value="1"/>
</dbReference>
<dbReference type="PANTHER" id="PTHR47829:SF1">
    <property type="entry name" value="HAD FAMILY PHOSPHATASE"/>
    <property type="match status" value="1"/>
</dbReference>
<protein>
    <recommendedName>
        <fullName evidence="1">Aminoglycoside phosphotransferase domain-containing protein</fullName>
    </recommendedName>
</protein>